<evidence type="ECO:0000313" key="8">
    <source>
        <dbReference type="EMBL" id="KAG7450477.1"/>
    </source>
</evidence>
<evidence type="ECO:0000256" key="1">
    <source>
        <dbReference type="ARBA" id="ARBA00022723"/>
    </source>
</evidence>
<feature type="domain" description="C2H2-type" evidence="7">
    <location>
        <begin position="63"/>
        <end position="83"/>
    </location>
</feature>
<sequence>MNPHLLSLCNWDQRTILPTVQRDLSHSGSPTLVCTDDETEVEDPPAPLKKKASRGRSARSVKRDFLRPSSLTVHIRTHSGDKPYQCPFPGCERDFNVKSNMHRHLKKHSTTDTFNPSTYVPPESKGRFASSFDPSHIAVNMILNVKVSLWLASR</sequence>
<reference evidence="8" key="1">
    <citation type="submission" date="2020-11" db="EMBL/GenBank/DDBJ databases">
        <title>Adaptations for nitrogen fixation in a non-lichenized fungal sporocarp promotes dispersal by wood-feeding termites.</title>
        <authorList>
            <consortium name="DOE Joint Genome Institute"/>
            <person name="Koch R.A."/>
            <person name="Yoon G."/>
            <person name="Arayal U."/>
            <person name="Lail K."/>
            <person name="Amirebrahimi M."/>
            <person name="Labutti K."/>
            <person name="Lipzen A."/>
            <person name="Riley R."/>
            <person name="Barry K."/>
            <person name="Henrissat B."/>
            <person name="Grigoriev I.V."/>
            <person name="Herr J.R."/>
            <person name="Aime M.C."/>
        </authorList>
    </citation>
    <scope>NUCLEOTIDE SEQUENCE</scope>
    <source>
        <strain evidence="8">MCA 3950</strain>
    </source>
</reference>
<feature type="compositionally biased region" description="Basic residues" evidence="6">
    <location>
        <begin position="48"/>
        <end position="60"/>
    </location>
</feature>
<dbReference type="Gene3D" id="3.30.160.60">
    <property type="entry name" value="Classic Zinc Finger"/>
    <property type="match status" value="2"/>
</dbReference>
<dbReference type="GO" id="GO:0000978">
    <property type="term" value="F:RNA polymerase II cis-regulatory region sequence-specific DNA binding"/>
    <property type="evidence" value="ECO:0007669"/>
    <property type="project" value="TreeGrafter"/>
</dbReference>
<dbReference type="SUPFAM" id="SSF57667">
    <property type="entry name" value="beta-beta-alpha zinc fingers"/>
    <property type="match status" value="1"/>
</dbReference>
<feature type="region of interest" description="Disordered" evidence="6">
    <location>
        <begin position="22"/>
        <end position="63"/>
    </location>
</feature>
<dbReference type="OrthoDB" id="654211at2759"/>
<dbReference type="SMART" id="SM00355">
    <property type="entry name" value="ZnF_C2H2"/>
    <property type="match status" value="1"/>
</dbReference>
<evidence type="ECO:0000256" key="5">
    <source>
        <dbReference type="PROSITE-ProRule" id="PRU00042"/>
    </source>
</evidence>
<dbReference type="PROSITE" id="PS00028">
    <property type="entry name" value="ZINC_FINGER_C2H2_1"/>
    <property type="match status" value="1"/>
</dbReference>
<evidence type="ECO:0000313" key="9">
    <source>
        <dbReference type="Proteomes" id="UP000812287"/>
    </source>
</evidence>
<dbReference type="PROSITE" id="PS50157">
    <property type="entry name" value="ZINC_FINGER_C2H2_2"/>
    <property type="match status" value="2"/>
</dbReference>
<evidence type="ECO:0000256" key="6">
    <source>
        <dbReference type="SAM" id="MobiDB-lite"/>
    </source>
</evidence>
<dbReference type="Pfam" id="PF00096">
    <property type="entry name" value="zf-C2H2"/>
    <property type="match status" value="1"/>
</dbReference>
<dbReference type="PANTHER" id="PTHR14003">
    <property type="entry name" value="TRANSCRIPTIONAL REPRESSOR PROTEIN YY"/>
    <property type="match status" value="1"/>
</dbReference>
<dbReference type="GO" id="GO:0000981">
    <property type="term" value="F:DNA-binding transcription factor activity, RNA polymerase II-specific"/>
    <property type="evidence" value="ECO:0007669"/>
    <property type="project" value="TreeGrafter"/>
</dbReference>
<dbReference type="GO" id="GO:0005667">
    <property type="term" value="C:transcription regulator complex"/>
    <property type="evidence" value="ECO:0007669"/>
    <property type="project" value="TreeGrafter"/>
</dbReference>
<gene>
    <name evidence="8" type="ORF">BT62DRAFT_514619</name>
</gene>
<dbReference type="InterPro" id="IPR013087">
    <property type="entry name" value="Znf_C2H2_type"/>
</dbReference>
<evidence type="ECO:0000256" key="2">
    <source>
        <dbReference type="ARBA" id="ARBA00022737"/>
    </source>
</evidence>
<name>A0A9P7W1J5_9AGAR</name>
<keyword evidence="1" id="KW-0479">Metal-binding</keyword>
<dbReference type="PANTHER" id="PTHR14003:SF20">
    <property type="entry name" value="FINGER DOMAIN PROTEIN, PUTATIVE (AFU_ORTHOLOGUE AFUA_4G10380)-RELATED"/>
    <property type="match status" value="1"/>
</dbReference>
<feature type="domain" description="C2H2-type" evidence="7">
    <location>
        <begin position="84"/>
        <end position="113"/>
    </location>
</feature>
<keyword evidence="2" id="KW-0677">Repeat</keyword>
<keyword evidence="4" id="KW-0862">Zinc</keyword>
<keyword evidence="3 5" id="KW-0863">Zinc-finger</keyword>
<evidence type="ECO:0000256" key="3">
    <source>
        <dbReference type="ARBA" id="ARBA00022771"/>
    </source>
</evidence>
<accession>A0A9P7W1J5</accession>
<dbReference type="Proteomes" id="UP000812287">
    <property type="component" value="Unassembled WGS sequence"/>
</dbReference>
<dbReference type="GO" id="GO:0008270">
    <property type="term" value="F:zinc ion binding"/>
    <property type="evidence" value="ECO:0007669"/>
    <property type="project" value="UniProtKB-KW"/>
</dbReference>
<evidence type="ECO:0000256" key="4">
    <source>
        <dbReference type="ARBA" id="ARBA00022833"/>
    </source>
</evidence>
<keyword evidence="9" id="KW-1185">Reference proteome</keyword>
<dbReference type="AlphaFoldDB" id="A0A9P7W1J5"/>
<comment type="caution">
    <text evidence="8">The sequence shown here is derived from an EMBL/GenBank/DDBJ whole genome shotgun (WGS) entry which is preliminary data.</text>
</comment>
<protein>
    <recommendedName>
        <fullName evidence="7">C2H2-type domain-containing protein</fullName>
    </recommendedName>
</protein>
<dbReference type="GO" id="GO:0031519">
    <property type="term" value="C:PcG protein complex"/>
    <property type="evidence" value="ECO:0007669"/>
    <property type="project" value="TreeGrafter"/>
</dbReference>
<dbReference type="GeneID" id="66103522"/>
<organism evidence="8 9">
    <name type="scientific">Guyanagaster necrorhizus</name>
    <dbReference type="NCBI Taxonomy" id="856835"/>
    <lineage>
        <taxon>Eukaryota</taxon>
        <taxon>Fungi</taxon>
        <taxon>Dikarya</taxon>
        <taxon>Basidiomycota</taxon>
        <taxon>Agaricomycotina</taxon>
        <taxon>Agaricomycetes</taxon>
        <taxon>Agaricomycetidae</taxon>
        <taxon>Agaricales</taxon>
        <taxon>Marasmiineae</taxon>
        <taxon>Physalacriaceae</taxon>
        <taxon>Guyanagaster</taxon>
    </lineage>
</organism>
<proteinExistence type="predicted"/>
<dbReference type="FunFam" id="3.30.160.60:FF:002343">
    <property type="entry name" value="Zinc finger protein 33A"/>
    <property type="match status" value="1"/>
</dbReference>
<evidence type="ECO:0000259" key="7">
    <source>
        <dbReference type="PROSITE" id="PS50157"/>
    </source>
</evidence>
<dbReference type="RefSeq" id="XP_043043977.1">
    <property type="nucleotide sequence ID" value="XM_043181226.1"/>
</dbReference>
<dbReference type="InterPro" id="IPR036236">
    <property type="entry name" value="Znf_C2H2_sf"/>
</dbReference>
<dbReference type="EMBL" id="MU250526">
    <property type="protein sequence ID" value="KAG7450477.1"/>
    <property type="molecule type" value="Genomic_DNA"/>
</dbReference>
<dbReference type="GO" id="GO:0000785">
    <property type="term" value="C:chromatin"/>
    <property type="evidence" value="ECO:0007669"/>
    <property type="project" value="TreeGrafter"/>
</dbReference>